<proteinExistence type="inferred from homology"/>
<keyword evidence="6" id="KW-1185">Reference proteome</keyword>
<protein>
    <submittedName>
        <fullName evidence="5">AMP-binding protein</fullName>
    </submittedName>
</protein>
<dbReference type="InterPro" id="IPR042099">
    <property type="entry name" value="ANL_N_sf"/>
</dbReference>
<dbReference type="Gene3D" id="3.40.50.12780">
    <property type="entry name" value="N-terminal domain of ligase-like"/>
    <property type="match status" value="1"/>
</dbReference>
<dbReference type="Gene3D" id="3.30.300.30">
    <property type="match status" value="1"/>
</dbReference>
<name>A0A8F9TY27_9BACT</name>
<dbReference type="AlphaFoldDB" id="A0A8F9TY27"/>
<evidence type="ECO:0000313" key="6">
    <source>
        <dbReference type="Proteomes" id="UP000825051"/>
    </source>
</evidence>
<evidence type="ECO:0000313" key="5">
    <source>
        <dbReference type="EMBL" id="QYM80240.1"/>
    </source>
</evidence>
<dbReference type="Proteomes" id="UP000825051">
    <property type="component" value="Chromosome"/>
</dbReference>
<dbReference type="GO" id="GO:0031956">
    <property type="term" value="F:medium-chain fatty acid-CoA ligase activity"/>
    <property type="evidence" value="ECO:0007669"/>
    <property type="project" value="TreeGrafter"/>
</dbReference>
<dbReference type="InterPro" id="IPR045851">
    <property type="entry name" value="AMP-bd_C_sf"/>
</dbReference>
<dbReference type="PANTHER" id="PTHR43201">
    <property type="entry name" value="ACYL-COA SYNTHETASE"/>
    <property type="match status" value="1"/>
</dbReference>
<dbReference type="GO" id="GO:0006631">
    <property type="term" value="P:fatty acid metabolic process"/>
    <property type="evidence" value="ECO:0007669"/>
    <property type="project" value="TreeGrafter"/>
</dbReference>
<dbReference type="SUPFAM" id="SSF56801">
    <property type="entry name" value="Acetyl-CoA synthetase-like"/>
    <property type="match status" value="1"/>
</dbReference>
<dbReference type="EMBL" id="CP080507">
    <property type="protein sequence ID" value="QYM80240.1"/>
    <property type="molecule type" value="Genomic_DNA"/>
</dbReference>
<feature type="region of interest" description="Disordered" evidence="2">
    <location>
        <begin position="1"/>
        <end position="20"/>
    </location>
</feature>
<dbReference type="Pfam" id="PF13193">
    <property type="entry name" value="AMP-binding_C"/>
    <property type="match status" value="1"/>
</dbReference>
<feature type="domain" description="AMP-binding enzyme C-terminal" evidence="4">
    <location>
        <begin position="320"/>
        <end position="395"/>
    </location>
</feature>
<gene>
    <name evidence="5" type="ORF">K0B96_06395</name>
</gene>
<accession>A0A8F9TY27</accession>
<dbReference type="KEGG" id="ole:K0B96_06395"/>
<sequence>MERVELARRLGAEPHGENEPAVIEGGSAGHAAEFMAALARAVAGRGSVFLADPAWKEAERAVLAEVVAAAREASAGERGWLMIPSGGTTGRVKFARHDAATLAAAARGFAGHFSVPAVNAINILPLHHVSGLMPWMRCVVTGGKHVVGDWKRIEAGEFPDVPAGGAWFLSLVPTQLQRLLGSARAVEWLRKFRAVCVGGGPAWAALLEQGADARLPLAVSYGMTETAAMVTALRPEEFLAGGRNCGAALPHARVTIGAEGGVSVAGESLFRGYFPAWREARAAWVTGDVGELDARGRLRIFGRRDAVIITGGKKVDPADVEAALRATGEFEDVAVVAADDADWGQAVVACYPAEERGRAPDWERVRERLSETLPAFKRPKRYVALAAWPRNAQGKLNRATLMRAIAAAGANGVSGER</sequence>
<evidence type="ECO:0000256" key="1">
    <source>
        <dbReference type="ARBA" id="ARBA00006432"/>
    </source>
</evidence>
<dbReference type="PANTHER" id="PTHR43201:SF8">
    <property type="entry name" value="ACYL-COA SYNTHETASE FAMILY MEMBER 3"/>
    <property type="match status" value="1"/>
</dbReference>
<dbReference type="InterPro" id="IPR025110">
    <property type="entry name" value="AMP-bd_C"/>
</dbReference>
<dbReference type="Pfam" id="PF00501">
    <property type="entry name" value="AMP-binding"/>
    <property type="match status" value="1"/>
</dbReference>
<feature type="compositionally biased region" description="Basic and acidic residues" evidence="2">
    <location>
        <begin position="1"/>
        <end position="18"/>
    </location>
</feature>
<evidence type="ECO:0000259" key="3">
    <source>
        <dbReference type="Pfam" id="PF00501"/>
    </source>
</evidence>
<dbReference type="InterPro" id="IPR000873">
    <property type="entry name" value="AMP-dep_synth/lig_dom"/>
</dbReference>
<evidence type="ECO:0000259" key="4">
    <source>
        <dbReference type="Pfam" id="PF13193"/>
    </source>
</evidence>
<evidence type="ECO:0000256" key="2">
    <source>
        <dbReference type="SAM" id="MobiDB-lite"/>
    </source>
</evidence>
<dbReference type="RefSeq" id="WP_220165138.1">
    <property type="nucleotide sequence ID" value="NZ_CP080507.1"/>
</dbReference>
<feature type="domain" description="AMP-dependent synthetase/ligase" evidence="3">
    <location>
        <begin position="73"/>
        <end position="274"/>
    </location>
</feature>
<organism evidence="5 6">
    <name type="scientific">Horticoccus luteus</name>
    <dbReference type="NCBI Taxonomy" id="2862869"/>
    <lineage>
        <taxon>Bacteria</taxon>
        <taxon>Pseudomonadati</taxon>
        <taxon>Verrucomicrobiota</taxon>
        <taxon>Opitutia</taxon>
        <taxon>Opitutales</taxon>
        <taxon>Opitutaceae</taxon>
        <taxon>Horticoccus</taxon>
    </lineage>
</organism>
<comment type="similarity">
    <text evidence="1">Belongs to the ATP-dependent AMP-binding enzyme family.</text>
</comment>
<reference evidence="5" key="1">
    <citation type="submission" date="2021-08" db="EMBL/GenBank/DDBJ databases">
        <title>Genome of a novel bacterium of the phylum Verrucomicrobia, Oleiharenicola sp. KSB-15.</title>
        <authorList>
            <person name="Chung J.-H."/>
            <person name="Ahn J.-H."/>
            <person name="Yoon Y."/>
            <person name="Kim D.-Y."/>
            <person name="An S.-H."/>
            <person name="Park I."/>
            <person name="Yeon J."/>
        </authorList>
    </citation>
    <scope>NUCLEOTIDE SEQUENCE</scope>
    <source>
        <strain evidence="5">KSB-15</strain>
    </source>
</reference>